<evidence type="ECO:0000313" key="1">
    <source>
        <dbReference type="EMBL" id="KRY88825.1"/>
    </source>
</evidence>
<dbReference type="EMBL" id="JYDT01000038">
    <property type="protein sequence ID" value="KRY88825.1"/>
    <property type="molecule type" value="Genomic_DNA"/>
</dbReference>
<accession>A0A0V1FS60</accession>
<comment type="caution">
    <text evidence="1">The sequence shown here is derived from an EMBL/GenBank/DDBJ whole genome shotgun (WGS) entry which is preliminary data.</text>
</comment>
<proteinExistence type="predicted"/>
<dbReference type="AlphaFoldDB" id="A0A0V1FS60"/>
<name>A0A0V1FS60_TRIPS</name>
<organism evidence="1 2">
    <name type="scientific">Trichinella pseudospiralis</name>
    <name type="common">Parasitic roundworm</name>
    <dbReference type="NCBI Taxonomy" id="6337"/>
    <lineage>
        <taxon>Eukaryota</taxon>
        <taxon>Metazoa</taxon>
        <taxon>Ecdysozoa</taxon>
        <taxon>Nematoda</taxon>
        <taxon>Enoplea</taxon>
        <taxon>Dorylaimia</taxon>
        <taxon>Trichinellida</taxon>
        <taxon>Trichinellidae</taxon>
        <taxon>Trichinella</taxon>
    </lineage>
</organism>
<sequence length="149" mass="16948">MESELQTTDSLSLLADFLISVSDLTRSGYATSTSSPYHIYIIIINKCKCKYQNGTTGICSAVKLNKDKQASRFFTQKMFNQRQSRMTMCNVTIYENNANFYLNVTQTCSVRLYTYCGFDEFQKMNQLAMAMPLHNNVSYVVIGLMTDDG</sequence>
<keyword evidence="2" id="KW-1185">Reference proteome</keyword>
<evidence type="ECO:0000313" key="2">
    <source>
        <dbReference type="Proteomes" id="UP000054995"/>
    </source>
</evidence>
<protein>
    <submittedName>
        <fullName evidence="1">Uncharacterized protein</fullName>
    </submittedName>
</protein>
<gene>
    <name evidence="1" type="ORF">T4D_15320</name>
</gene>
<dbReference type="Proteomes" id="UP000054995">
    <property type="component" value="Unassembled WGS sequence"/>
</dbReference>
<dbReference type="OrthoDB" id="10614425at2759"/>
<reference evidence="1 2" key="1">
    <citation type="submission" date="2015-01" db="EMBL/GenBank/DDBJ databases">
        <title>Evolution of Trichinella species and genotypes.</title>
        <authorList>
            <person name="Korhonen P.K."/>
            <person name="Edoardo P."/>
            <person name="Giuseppe L.R."/>
            <person name="Gasser R.B."/>
        </authorList>
    </citation>
    <scope>NUCLEOTIDE SEQUENCE [LARGE SCALE GENOMIC DNA]</scope>
    <source>
        <strain evidence="1">ISS470</strain>
    </source>
</reference>